<name>A0ABD1JF84_9TELE</name>
<comment type="caution">
    <text evidence="3">The sequence shown here is derived from an EMBL/GenBank/DDBJ whole genome shotgun (WGS) entry which is preliminary data.</text>
</comment>
<evidence type="ECO:0000256" key="1">
    <source>
        <dbReference type="SAM" id="MobiDB-lite"/>
    </source>
</evidence>
<dbReference type="Pfam" id="PF00856">
    <property type="entry name" value="SET"/>
    <property type="match status" value="1"/>
</dbReference>
<evidence type="ECO:0000313" key="3">
    <source>
        <dbReference type="EMBL" id="KAL2085707.1"/>
    </source>
</evidence>
<dbReference type="InterPro" id="IPR001214">
    <property type="entry name" value="SET_dom"/>
</dbReference>
<feature type="region of interest" description="Disordered" evidence="1">
    <location>
        <begin position="475"/>
        <end position="514"/>
    </location>
</feature>
<gene>
    <name evidence="3" type="ORF">ACEWY4_019027</name>
</gene>
<dbReference type="SUPFAM" id="SSF82199">
    <property type="entry name" value="SET domain"/>
    <property type="match status" value="1"/>
</dbReference>
<evidence type="ECO:0000313" key="4">
    <source>
        <dbReference type="Proteomes" id="UP001591681"/>
    </source>
</evidence>
<proteinExistence type="predicted"/>
<dbReference type="InterPro" id="IPR046341">
    <property type="entry name" value="SET_dom_sf"/>
</dbReference>
<keyword evidence="4" id="KW-1185">Reference proteome</keyword>
<reference evidence="3 4" key="1">
    <citation type="submission" date="2024-09" db="EMBL/GenBank/DDBJ databases">
        <title>A chromosome-level genome assembly of Gray's grenadier anchovy, Coilia grayii.</title>
        <authorList>
            <person name="Fu Z."/>
        </authorList>
    </citation>
    <scope>NUCLEOTIDE SEQUENCE [LARGE SCALE GENOMIC DNA]</scope>
    <source>
        <strain evidence="3">G4</strain>
        <tissue evidence="3">Muscle</tissue>
    </source>
</reference>
<dbReference type="AlphaFoldDB" id="A0ABD1JF84"/>
<dbReference type="Gene3D" id="1.10.443.10">
    <property type="entry name" value="Intergrase catalytic core"/>
    <property type="match status" value="1"/>
</dbReference>
<feature type="compositionally biased region" description="Basic and acidic residues" evidence="1">
    <location>
        <begin position="487"/>
        <end position="503"/>
    </location>
</feature>
<sequence length="1254" mass="141671">MKRITVKGKPHLCLFAIRQIQPGEEITYNYGDMDWPWRKKSDAGAVEAPYQQEHFSTISVEHPPVFEFPQADLKSDAGAVETPYKEEDSSTISVAHSAVVDFPEVYLKSDAGAVEAPYQQEHFSTISVEHPPVFEFPQADLKSDAGVVETPYKEEDSSTISVAHSAVVDFPEVYLKSDAGAVEIPYQAEDSSTISVAHPAVAEFPQVGLESDAGAVETPYQEEDSSTISVAHSAVVDFPEVYLKSDAGAVEIPYQAEDSSTISVAHPAVAEFPQVGLESDAGAVETPYQEEDSSTISVAHSAVVDFPEVYLKSDAVAVEIPYQAEDSSTISVEHPAVVESQADLEVKQIQIQLKLVDYTSSEEETCDVDYTGCSSQIIEDKVVHEFSFNAVHTSLFAFTQTDLQNTEKSCDEDYVPKLRRTKSILMKGNIPPITDELFDTDDSCPDSEEEYVPESCDESSDSSCEIPIHENCTDKKKKSCSKGQKSITHDRNKEESMAHDINKQKSTPQNTDSEDNVQVVVSTVHKKGNGLRLYDKRQHCLFCRESFTKISKHLERKHHNEVEVARAVSHPKNSKERRLQLEYLRKKGNYIHNMDVLQTGKGSLIACKRPNEEAKSKEFVHCSYCLGLFTKKVLWRHVKVCGFKPTDVKPRPGKNRVLSLSALTSAPVGVTSDLWKIMSHMNQDKVSLAVKSDELIMELGQHTYNRLGSDRAQHEHIRQKMREMGRLVLSAREVTSLRSISDMIKPTNFMETVSAVKHVAGYNKESDSFKIATLPLKIGQSLAKISELVESKALVNGDEQTAKAARRFRQVYYAKWNEMVSGSAYRTLEQGKWNAPLLLPLTDDVKKLHSYLDEKENEYRDGLSLESSTTNWSKLAQVTLAKVILFNRRREGEVSKMLLSSFQQRDRSKPNDDLNAALSELEQKLCKHFQRLEIRGKRGRKVPVLLTPDMVQSLELLVEKRDECGVEKDNPYIFSRPRAMTYFRGSEYINHFAHACGAQHPENLTSTKLRKHIATLSKVLNLSNTELDQLADFLGHDIRIHRQFYRLPEGTLQLAKISKVLMALETGRLFEFKGKSLEDINIDPDGKIQKWFCNWPVLIVRMNMISDFQRQGFYSMFCVYYLKQVEDGGHSELDDESEGDGPPPKKQARAASPLYTSNKSKKGSKGKVTETDLKTNRVTRACKARRPFKRNTWQPEEIHAVEKHMMNFIRTFRVPGKHDCDSCLKSEPLHLKERDWKAIKFYVKNRIDALKKKE</sequence>
<evidence type="ECO:0000259" key="2">
    <source>
        <dbReference type="Pfam" id="PF00856"/>
    </source>
</evidence>
<dbReference type="Gene3D" id="2.170.270.10">
    <property type="entry name" value="SET domain"/>
    <property type="match status" value="1"/>
</dbReference>
<dbReference type="PANTHER" id="PTHR33480">
    <property type="entry name" value="SET DOMAIN-CONTAINING PROTEIN-RELATED"/>
    <property type="match status" value="1"/>
</dbReference>
<dbReference type="PANTHER" id="PTHR33480:SF5">
    <property type="entry name" value="SI:DKEY-51D8.9"/>
    <property type="match status" value="1"/>
</dbReference>
<dbReference type="Proteomes" id="UP001591681">
    <property type="component" value="Unassembled WGS sequence"/>
</dbReference>
<accession>A0ABD1JF84</accession>
<dbReference type="EMBL" id="JBHFQA010000016">
    <property type="protein sequence ID" value="KAL2085707.1"/>
    <property type="molecule type" value="Genomic_DNA"/>
</dbReference>
<feature type="domain" description="SET" evidence="2">
    <location>
        <begin position="7"/>
        <end position="31"/>
    </location>
</feature>
<protein>
    <recommendedName>
        <fullName evidence="2">SET domain-containing protein</fullName>
    </recommendedName>
</protein>
<organism evidence="3 4">
    <name type="scientific">Coilia grayii</name>
    <name type="common">Gray's grenadier anchovy</name>
    <dbReference type="NCBI Taxonomy" id="363190"/>
    <lineage>
        <taxon>Eukaryota</taxon>
        <taxon>Metazoa</taxon>
        <taxon>Chordata</taxon>
        <taxon>Craniata</taxon>
        <taxon>Vertebrata</taxon>
        <taxon>Euteleostomi</taxon>
        <taxon>Actinopterygii</taxon>
        <taxon>Neopterygii</taxon>
        <taxon>Teleostei</taxon>
        <taxon>Clupei</taxon>
        <taxon>Clupeiformes</taxon>
        <taxon>Clupeoidei</taxon>
        <taxon>Engraulidae</taxon>
        <taxon>Coilinae</taxon>
        <taxon>Coilia</taxon>
    </lineage>
</organism>
<dbReference type="InterPro" id="IPR013762">
    <property type="entry name" value="Integrase-like_cat_sf"/>
</dbReference>
<feature type="region of interest" description="Disordered" evidence="1">
    <location>
        <begin position="1131"/>
        <end position="1172"/>
    </location>
</feature>